<proteinExistence type="predicted"/>
<evidence type="ECO:0000313" key="2">
    <source>
        <dbReference type="Proteomes" id="UP000270094"/>
    </source>
</evidence>
<accession>A0A3P7KKN8</accession>
<gene>
    <name evidence="1" type="ORF">SVUK_LOCUS6453</name>
</gene>
<evidence type="ECO:0000313" key="1">
    <source>
        <dbReference type="EMBL" id="VDM71455.1"/>
    </source>
</evidence>
<dbReference type="AlphaFoldDB" id="A0A3P7KKN8"/>
<sequence>MFCHVMKCCLDLLQCRQSTVITIFRKPVSDS</sequence>
<name>A0A3P7KKN8_STRVU</name>
<reference evidence="1 2" key="1">
    <citation type="submission" date="2018-11" db="EMBL/GenBank/DDBJ databases">
        <authorList>
            <consortium name="Pathogen Informatics"/>
        </authorList>
    </citation>
    <scope>NUCLEOTIDE SEQUENCE [LARGE SCALE GENOMIC DNA]</scope>
</reference>
<keyword evidence="2" id="KW-1185">Reference proteome</keyword>
<protein>
    <submittedName>
        <fullName evidence="1">Uncharacterized protein</fullName>
    </submittedName>
</protein>
<dbReference type="Proteomes" id="UP000270094">
    <property type="component" value="Unassembled WGS sequence"/>
</dbReference>
<organism evidence="1 2">
    <name type="scientific">Strongylus vulgaris</name>
    <name type="common">Blood worm</name>
    <dbReference type="NCBI Taxonomy" id="40348"/>
    <lineage>
        <taxon>Eukaryota</taxon>
        <taxon>Metazoa</taxon>
        <taxon>Ecdysozoa</taxon>
        <taxon>Nematoda</taxon>
        <taxon>Chromadorea</taxon>
        <taxon>Rhabditida</taxon>
        <taxon>Rhabditina</taxon>
        <taxon>Rhabditomorpha</taxon>
        <taxon>Strongyloidea</taxon>
        <taxon>Strongylidae</taxon>
        <taxon>Strongylus</taxon>
    </lineage>
</organism>
<dbReference type="EMBL" id="UYYB01020513">
    <property type="protein sequence ID" value="VDM71455.1"/>
    <property type="molecule type" value="Genomic_DNA"/>
</dbReference>